<dbReference type="Gene3D" id="3.40.109.10">
    <property type="entry name" value="NADH Oxidase"/>
    <property type="match status" value="1"/>
</dbReference>
<sequence length="221" mass="23307">MDLVDGIRGTGAVRSFTDEHVDDDTVTRVLDNARFAPSGGNRQPWRVAVVKDIALRERLGAAMQPVWDEYARLSATGVTPFSVVPPASYSLASTAPGNTPNVLLSEIASVPVVLAVAADLSSIAMMDKDLERVAITGGASVYPFCWNVLLAARAEGLGGVITTFASRAEPVTGPLLGLPPNHALVATIFLGHPVKQPTRLTRKPVGSFTTLDRFDGPTFGA</sequence>
<dbReference type="EMBL" id="CAEZTS010000051">
    <property type="protein sequence ID" value="CAB4577090.1"/>
    <property type="molecule type" value="Genomic_DNA"/>
</dbReference>
<protein>
    <submittedName>
        <fullName evidence="2">Unannotated protein</fullName>
    </submittedName>
</protein>
<feature type="domain" description="Nitroreductase" evidence="1">
    <location>
        <begin position="12"/>
        <end position="192"/>
    </location>
</feature>
<organism evidence="2">
    <name type="scientific">freshwater metagenome</name>
    <dbReference type="NCBI Taxonomy" id="449393"/>
    <lineage>
        <taxon>unclassified sequences</taxon>
        <taxon>metagenomes</taxon>
        <taxon>ecological metagenomes</taxon>
    </lineage>
</organism>
<dbReference type="AlphaFoldDB" id="A0A6J6EKL3"/>
<evidence type="ECO:0000259" key="1">
    <source>
        <dbReference type="Pfam" id="PF00881"/>
    </source>
</evidence>
<gene>
    <name evidence="2" type="ORF">UFOPK1722_00748</name>
</gene>
<accession>A0A6J6EKL3</accession>
<dbReference type="CDD" id="cd02062">
    <property type="entry name" value="Nitro_FMN_reductase"/>
    <property type="match status" value="1"/>
</dbReference>
<dbReference type="InterPro" id="IPR029479">
    <property type="entry name" value="Nitroreductase"/>
</dbReference>
<dbReference type="Pfam" id="PF00881">
    <property type="entry name" value="Nitroreductase"/>
    <property type="match status" value="1"/>
</dbReference>
<dbReference type="SUPFAM" id="SSF55469">
    <property type="entry name" value="FMN-dependent nitroreductase-like"/>
    <property type="match status" value="1"/>
</dbReference>
<proteinExistence type="predicted"/>
<dbReference type="InterPro" id="IPR000415">
    <property type="entry name" value="Nitroreductase-like"/>
</dbReference>
<name>A0A6J6EKL3_9ZZZZ</name>
<evidence type="ECO:0000313" key="2">
    <source>
        <dbReference type="EMBL" id="CAB4577090.1"/>
    </source>
</evidence>
<dbReference type="GO" id="GO:0016491">
    <property type="term" value="F:oxidoreductase activity"/>
    <property type="evidence" value="ECO:0007669"/>
    <property type="project" value="UniProtKB-KW"/>
</dbReference>
<reference evidence="2" key="1">
    <citation type="submission" date="2020-05" db="EMBL/GenBank/DDBJ databases">
        <authorList>
            <person name="Chiriac C."/>
            <person name="Salcher M."/>
            <person name="Ghai R."/>
            <person name="Kavagutti S V."/>
        </authorList>
    </citation>
    <scope>NUCLEOTIDE SEQUENCE</scope>
</reference>